<protein>
    <recommendedName>
        <fullName evidence="2">F5/8 type C domain-containing protein</fullName>
    </recommendedName>
</protein>
<dbReference type="RefSeq" id="WP_166145611.1">
    <property type="nucleotide sequence ID" value="NZ_JAANYN010000003.1"/>
</dbReference>
<evidence type="ECO:0000313" key="3">
    <source>
        <dbReference type="EMBL" id="NHE56860.1"/>
    </source>
</evidence>
<proteinExistence type="predicted"/>
<accession>A0ABX0H5Z7</accession>
<dbReference type="Gene3D" id="2.60.120.260">
    <property type="entry name" value="Galactose-binding domain-like"/>
    <property type="match status" value="1"/>
</dbReference>
<keyword evidence="4" id="KW-1185">Reference proteome</keyword>
<dbReference type="Proteomes" id="UP000649799">
    <property type="component" value="Unassembled WGS sequence"/>
</dbReference>
<dbReference type="PROSITE" id="PS50022">
    <property type="entry name" value="FA58C_3"/>
    <property type="match status" value="1"/>
</dbReference>
<dbReference type="EMBL" id="JAANYN010000003">
    <property type="protein sequence ID" value="NHE56860.1"/>
    <property type="molecule type" value="Genomic_DNA"/>
</dbReference>
<feature type="signal peptide" evidence="1">
    <location>
        <begin position="1"/>
        <end position="19"/>
    </location>
</feature>
<feature type="chain" id="PRO_5046324839" description="F5/8 type C domain-containing protein" evidence="1">
    <location>
        <begin position="20"/>
        <end position="404"/>
    </location>
</feature>
<sequence>MKNLSVSNILFLVSFFALIVMSTACETTLETYDEFVKEGETVYIGAADTVFVGSGFNKLRFWVAINADPKIKKGFLESSNGEISHEFEIQRNKPGNDTISFDLDLPEGEYTFGLFLMDDAGNSSVRKEVPATVYGEKYRENLINRTVQKISAYKDHAVVSWSEAEPNTQTTTITYEDRQGVSQSIHVENESMETILSDYKRGSVFSVTSSFLPNANAIESFQASPIETELPEQYMINKANITALKLPFDASDGCYGSSYTRLTDGSTAEFWHSCEDPETNAEDLYPWVMSFDLGDPALISKFRLDERAGCCGERSPAEYQIWVTNDIDGAATGNIDEMSLEDWEEDAQAKGWTKALEVTGNSQPTFEVTISNLASEYQYVRLVGIASIGGGLAGNFNEFTFWGK</sequence>
<reference evidence="3 4" key="1">
    <citation type="submission" date="2020-03" db="EMBL/GenBank/DDBJ databases">
        <title>Cyclobacterium plantarum sp. nov., a marine bacterium isolated from a coastal-marine wetland.</title>
        <authorList>
            <person name="Sanchez-Porro C."/>
            <person name="Ventosa A."/>
            <person name="Amoozegar M."/>
        </authorList>
    </citation>
    <scope>NUCLEOTIDE SEQUENCE [LARGE SCALE GENOMIC DNA]</scope>
    <source>
        <strain evidence="3 4">GBPx2</strain>
    </source>
</reference>
<comment type="caution">
    <text evidence="3">The sequence shown here is derived from an EMBL/GenBank/DDBJ whole genome shotgun (WGS) entry which is preliminary data.</text>
</comment>
<evidence type="ECO:0000256" key="1">
    <source>
        <dbReference type="SAM" id="SignalP"/>
    </source>
</evidence>
<evidence type="ECO:0000259" key="2">
    <source>
        <dbReference type="PROSITE" id="PS50022"/>
    </source>
</evidence>
<dbReference type="PROSITE" id="PS51257">
    <property type="entry name" value="PROKAR_LIPOPROTEIN"/>
    <property type="match status" value="1"/>
</dbReference>
<name>A0ABX0H5Z7_9BACT</name>
<organism evidence="3 4">
    <name type="scientific">Cyclobacterium plantarum</name>
    <dbReference type="NCBI Taxonomy" id="2716263"/>
    <lineage>
        <taxon>Bacteria</taxon>
        <taxon>Pseudomonadati</taxon>
        <taxon>Bacteroidota</taxon>
        <taxon>Cytophagia</taxon>
        <taxon>Cytophagales</taxon>
        <taxon>Cyclobacteriaceae</taxon>
        <taxon>Cyclobacterium</taxon>
    </lineage>
</organism>
<keyword evidence="1" id="KW-0732">Signal</keyword>
<gene>
    <name evidence="3" type="ORF">G9Q97_08535</name>
</gene>
<evidence type="ECO:0000313" key="4">
    <source>
        <dbReference type="Proteomes" id="UP000649799"/>
    </source>
</evidence>
<dbReference type="Pfam" id="PF16389">
    <property type="entry name" value="DUF4998"/>
    <property type="match status" value="1"/>
</dbReference>
<dbReference type="SUPFAM" id="SSF49785">
    <property type="entry name" value="Galactose-binding domain-like"/>
    <property type="match status" value="1"/>
</dbReference>
<dbReference type="InterPro" id="IPR008979">
    <property type="entry name" value="Galactose-bd-like_sf"/>
</dbReference>
<dbReference type="InterPro" id="IPR000421">
    <property type="entry name" value="FA58C"/>
</dbReference>
<feature type="domain" description="F5/8 type C" evidence="2">
    <location>
        <begin position="223"/>
        <end position="404"/>
    </location>
</feature>